<organism evidence="1 2">
    <name type="scientific">Candidatus Portnoybacteria bacterium RIFCSPHIGHO2_01_FULL_40_12b</name>
    <dbReference type="NCBI Taxonomy" id="1801994"/>
    <lineage>
        <taxon>Bacteria</taxon>
        <taxon>Candidatus Portnoyibacteriota</taxon>
    </lineage>
</organism>
<evidence type="ECO:0000313" key="2">
    <source>
        <dbReference type="Proteomes" id="UP000176974"/>
    </source>
</evidence>
<dbReference type="Proteomes" id="UP000176974">
    <property type="component" value="Unassembled WGS sequence"/>
</dbReference>
<proteinExistence type="predicted"/>
<comment type="caution">
    <text evidence="1">The sequence shown here is derived from an EMBL/GenBank/DDBJ whole genome shotgun (WGS) entry which is preliminary data.</text>
</comment>
<protein>
    <submittedName>
        <fullName evidence="1">Uncharacterized protein</fullName>
    </submittedName>
</protein>
<dbReference type="AlphaFoldDB" id="A0A1G2FBP4"/>
<evidence type="ECO:0000313" key="1">
    <source>
        <dbReference type="EMBL" id="OGZ34981.1"/>
    </source>
</evidence>
<gene>
    <name evidence="1" type="ORF">A2815_01075</name>
</gene>
<name>A0A1G2FBP4_9BACT</name>
<reference evidence="1 2" key="1">
    <citation type="journal article" date="2016" name="Nat. Commun.">
        <title>Thousands of microbial genomes shed light on interconnected biogeochemical processes in an aquifer system.</title>
        <authorList>
            <person name="Anantharaman K."/>
            <person name="Brown C.T."/>
            <person name="Hug L.A."/>
            <person name="Sharon I."/>
            <person name="Castelle C.J."/>
            <person name="Probst A.J."/>
            <person name="Thomas B.C."/>
            <person name="Singh A."/>
            <person name="Wilkins M.J."/>
            <person name="Karaoz U."/>
            <person name="Brodie E.L."/>
            <person name="Williams K.H."/>
            <person name="Hubbard S.S."/>
            <person name="Banfield J.F."/>
        </authorList>
    </citation>
    <scope>NUCLEOTIDE SEQUENCE [LARGE SCALE GENOMIC DNA]</scope>
</reference>
<accession>A0A1G2FBP4</accession>
<dbReference type="EMBL" id="MHMY01000022">
    <property type="protein sequence ID" value="OGZ34981.1"/>
    <property type="molecule type" value="Genomic_DNA"/>
</dbReference>
<sequence length="540" mass="61041">MKEKADYQLLRYGGRVKSAGFPVDFVFEQGKSFRADPGPDSAAQTTKVFAVLRDNPPSEIRNRFFPLDRGGVKAQTKGSPALYRPVLKNDQGAGKFLPFTIGEGALAFGFPSKVAMEEGYVIPEAYFQDQLRYKGSQPAVEKELSAVKDYFRVGSMDEGRLAFERLEIECDKAGIVFRRKAQVGRNGLMFIHPAMAEKQIILPVELVVKVEERISDSLARVVEVADFRKKEFALNNNLSYRPLEAENMPTYFQADVHILPNGDFAIAELQFPDVGLFLNGLPIDGSHALRQIHAIVGPMKDKVIDGFEKIIKETIDLKGKVPLYLVTRSEVIENKEDVLEIRELAEVQAELKSRGYETQIISAASASNINCDSLMFLFNLDPTSAEFHQLARAYLMDTERKLCMIPDPFLRVAEREFTDYDHIAMTTKQSQNLQAIVREIESFNDKKDKLYTQMLALDYFLRQMGINEDVLHFCHPALPTPIPAYRYDIKSLQLAANIIKEGNLKDVNVRAIPISPDRAVLLDKDGGTLYATFRFMFVRR</sequence>